<feature type="region of interest" description="Disordered" evidence="1">
    <location>
        <begin position="187"/>
        <end position="222"/>
    </location>
</feature>
<gene>
    <name evidence="3" type="ORF">BQ2448_2473</name>
</gene>
<evidence type="ECO:0000256" key="1">
    <source>
        <dbReference type="SAM" id="MobiDB-lite"/>
    </source>
</evidence>
<reference evidence="4" key="1">
    <citation type="submission" date="2016-09" db="EMBL/GenBank/DDBJ databases">
        <authorList>
            <person name="Jeantristanb JTB J.-T."/>
            <person name="Ricardo R."/>
        </authorList>
    </citation>
    <scope>NUCLEOTIDE SEQUENCE [LARGE SCALE GENOMIC DNA]</scope>
</reference>
<name>A0A238FBR7_9BASI</name>
<proteinExistence type="predicted"/>
<evidence type="ECO:0000256" key="2">
    <source>
        <dbReference type="SAM" id="SignalP"/>
    </source>
</evidence>
<feature type="compositionally biased region" description="Basic residues" evidence="1">
    <location>
        <begin position="196"/>
        <end position="222"/>
    </location>
</feature>
<dbReference type="AlphaFoldDB" id="A0A238FBR7"/>
<accession>A0A238FBR7</accession>
<sequence length="222" mass="25072">MRSRILLWTLLTFASQTPSGQGFLVDNAEFYNSLEKHSINMEGKFTLKSQSTKEYLTITRDPSSNTMNIVTQTHPAAVALQWMSSRATSGQRTGIYAGLMISSFKFCVSSQYGKSKADRGGGNVAAVPYICKKRGDPTIVKGFWLAFDCGSPSDEFVDLVGRLHDHDAQKALNFNWRINNPGHDHRGPLCRGPCARPHRLHRPRQRHRPSPRRSHYHHQLHC</sequence>
<feature type="signal peptide" evidence="2">
    <location>
        <begin position="1"/>
        <end position="22"/>
    </location>
</feature>
<keyword evidence="4" id="KW-1185">Reference proteome</keyword>
<keyword evidence="2" id="KW-0732">Signal</keyword>
<dbReference type="OrthoDB" id="10420291at2759"/>
<dbReference type="EMBL" id="FMSP01000004">
    <property type="protein sequence ID" value="SCV69453.1"/>
    <property type="molecule type" value="Genomic_DNA"/>
</dbReference>
<evidence type="ECO:0000313" key="4">
    <source>
        <dbReference type="Proteomes" id="UP000198372"/>
    </source>
</evidence>
<organism evidence="3 4">
    <name type="scientific">Microbotryum intermedium</name>
    <dbReference type="NCBI Taxonomy" id="269621"/>
    <lineage>
        <taxon>Eukaryota</taxon>
        <taxon>Fungi</taxon>
        <taxon>Dikarya</taxon>
        <taxon>Basidiomycota</taxon>
        <taxon>Pucciniomycotina</taxon>
        <taxon>Microbotryomycetes</taxon>
        <taxon>Microbotryales</taxon>
        <taxon>Microbotryaceae</taxon>
        <taxon>Microbotryum</taxon>
    </lineage>
</organism>
<evidence type="ECO:0000313" key="3">
    <source>
        <dbReference type="EMBL" id="SCV69453.1"/>
    </source>
</evidence>
<dbReference type="Proteomes" id="UP000198372">
    <property type="component" value="Unassembled WGS sequence"/>
</dbReference>
<feature type="chain" id="PRO_5012782629" evidence="2">
    <location>
        <begin position="23"/>
        <end position="222"/>
    </location>
</feature>
<protein>
    <submittedName>
        <fullName evidence="3">BQ2448_2473 protein</fullName>
    </submittedName>
</protein>